<sequence length="167" mass="18679">MDFNDDGDGYTIFQDDFDLETFIDRTSWPYSQVRILTDGDATPLGLGFIEFNNYSYEVRADINSLGQIVMLAHTDVGGNSEGQILLINEPDGTTRELFRTGTIMPNGEQLVSINQPHTYFVSEYDLHFNDNGTLLFSAATRDSDENEHWGGIYLADGINPIVTVLDP</sequence>
<reference evidence="1 2" key="1">
    <citation type="submission" date="2019-02" db="EMBL/GenBank/DDBJ databases">
        <title>Deep-cultivation of Planctomycetes and their phenomic and genomic characterization uncovers novel biology.</title>
        <authorList>
            <person name="Wiegand S."/>
            <person name="Jogler M."/>
            <person name="Boedeker C."/>
            <person name="Pinto D."/>
            <person name="Vollmers J."/>
            <person name="Rivas-Marin E."/>
            <person name="Kohn T."/>
            <person name="Peeters S.H."/>
            <person name="Heuer A."/>
            <person name="Rast P."/>
            <person name="Oberbeckmann S."/>
            <person name="Bunk B."/>
            <person name="Jeske O."/>
            <person name="Meyerdierks A."/>
            <person name="Storesund J.E."/>
            <person name="Kallscheuer N."/>
            <person name="Luecker S."/>
            <person name="Lage O.M."/>
            <person name="Pohl T."/>
            <person name="Merkel B.J."/>
            <person name="Hornburger P."/>
            <person name="Mueller R.-W."/>
            <person name="Bruemmer F."/>
            <person name="Labrenz M."/>
            <person name="Spormann A.M."/>
            <person name="Op den Camp H."/>
            <person name="Overmann J."/>
            <person name="Amann R."/>
            <person name="Jetten M.S.M."/>
            <person name="Mascher T."/>
            <person name="Medema M.H."/>
            <person name="Devos D.P."/>
            <person name="Kaster A.-K."/>
            <person name="Ovreas L."/>
            <person name="Rohde M."/>
            <person name="Galperin M.Y."/>
            <person name="Jogler C."/>
        </authorList>
    </citation>
    <scope>NUCLEOTIDE SEQUENCE [LARGE SCALE GENOMIC DNA]</scope>
    <source>
        <strain evidence="1 2">Pan265</strain>
    </source>
</reference>
<dbReference type="Proteomes" id="UP000320386">
    <property type="component" value="Chromosome"/>
</dbReference>
<dbReference type="AlphaFoldDB" id="A0A518BYL7"/>
<dbReference type="RefSeq" id="WP_145446243.1">
    <property type="nucleotide sequence ID" value="NZ_CP036280.1"/>
</dbReference>
<proteinExistence type="predicted"/>
<protein>
    <submittedName>
        <fullName evidence="1">Uncharacterized protein</fullName>
    </submittedName>
</protein>
<evidence type="ECO:0000313" key="2">
    <source>
        <dbReference type="Proteomes" id="UP000320386"/>
    </source>
</evidence>
<accession>A0A518BYL7</accession>
<name>A0A518BYL7_9BACT</name>
<gene>
    <name evidence="1" type="ORF">Pan265_19220</name>
</gene>
<dbReference type="EMBL" id="CP036280">
    <property type="protein sequence ID" value="QDU72060.1"/>
    <property type="molecule type" value="Genomic_DNA"/>
</dbReference>
<dbReference type="KEGG" id="mcad:Pan265_19220"/>
<evidence type="ECO:0000313" key="1">
    <source>
        <dbReference type="EMBL" id="QDU72060.1"/>
    </source>
</evidence>
<keyword evidence="2" id="KW-1185">Reference proteome</keyword>
<organism evidence="1 2">
    <name type="scientific">Mucisphaera calidilacus</name>
    <dbReference type="NCBI Taxonomy" id="2527982"/>
    <lineage>
        <taxon>Bacteria</taxon>
        <taxon>Pseudomonadati</taxon>
        <taxon>Planctomycetota</taxon>
        <taxon>Phycisphaerae</taxon>
        <taxon>Phycisphaerales</taxon>
        <taxon>Phycisphaeraceae</taxon>
        <taxon>Mucisphaera</taxon>
    </lineage>
</organism>